<dbReference type="NCBIfam" id="NF045647">
    <property type="entry name" value="alr0857_fam"/>
    <property type="match status" value="1"/>
</dbReference>
<dbReference type="InterPro" id="IPR054664">
    <property type="entry name" value="Alr0857-like"/>
</dbReference>
<reference evidence="1 2" key="1">
    <citation type="submission" date="2018-02" db="EMBL/GenBank/DDBJ databases">
        <authorList>
            <person name="Cohen D.B."/>
            <person name="Kent A.D."/>
        </authorList>
    </citation>
    <scope>NUCLEOTIDE SEQUENCE [LARGE SCALE GENOMIC DNA]</scope>
    <source>
        <strain evidence="1 2">CCAP 1448/3</strain>
    </source>
</reference>
<dbReference type="Proteomes" id="UP000238762">
    <property type="component" value="Unassembled WGS sequence"/>
</dbReference>
<sequence>MLKLIYTETNFNLEYLPDSLEDWVSQRVVLALRVGNSVLIEPSTASFLVSADLPQLKTIERMIDRGLMQTIELAISETGFAEVSISGSWLGEDEEADAGIFVTSLGDGVEMLMFQLWEASINKSPSTVGE</sequence>
<name>A0A2T1BXJ0_9CYAN</name>
<dbReference type="EMBL" id="PVWJ01000180">
    <property type="protein sequence ID" value="PSB00627.1"/>
    <property type="molecule type" value="Genomic_DNA"/>
</dbReference>
<accession>A0A2T1BXJ0</accession>
<reference evidence="1 2" key="2">
    <citation type="submission" date="2018-03" db="EMBL/GenBank/DDBJ databases">
        <title>The ancient ancestry and fast evolution of plastids.</title>
        <authorList>
            <person name="Moore K.R."/>
            <person name="Magnabosco C."/>
            <person name="Momper L."/>
            <person name="Gold D.A."/>
            <person name="Bosak T."/>
            <person name="Fournier G.P."/>
        </authorList>
    </citation>
    <scope>NUCLEOTIDE SEQUENCE [LARGE SCALE GENOMIC DNA]</scope>
    <source>
        <strain evidence="1 2">CCAP 1448/3</strain>
    </source>
</reference>
<dbReference type="AlphaFoldDB" id="A0A2T1BXJ0"/>
<organism evidence="1 2">
    <name type="scientific">Merismopedia glauca CCAP 1448/3</name>
    <dbReference type="NCBI Taxonomy" id="1296344"/>
    <lineage>
        <taxon>Bacteria</taxon>
        <taxon>Bacillati</taxon>
        <taxon>Cyanobacteriota</taxon>
        <taxon>Cyanophyceae</taxon>
        <taxon>Synechococcales</taxon>
        <taxon>Merismopediaceae</taxon>
        <taxon>Merismopedia</taxon>
    </lineage>
</organism>
<evidence type="ECO:0000313" key="2">
    <source>
        <dbReference type="Proteomes" id="UP000238762"/>
    </source>
</evidence>
<protein>
    <submittedName>
        <fullName evidence="1">Uncharacterized protein</fullName>
    </submittedName>
</protein>
<proteinExistence type="predicted"/>
<dbReference type="RefSeq" id="WP_106291620.1">
    <property type="nucleotide sequence ID" value="NZ_CAWNTC010000225.1"/>
</dbReference>
<gene>
    <name evidence="1" type="ORF">C7B64_22525</name>
</gene>
<comment type="caution">
    <text evidence="1">The sequence shown here is derived from an EMBL/GenBank/DDBJ whole genome shotgun (WGS) entry which is preliminary data.</text>
</comment>
<dbReference type="OrthoDB" id="530474at2"/>
<keyword evidence="2" id="KW-1185">Reference proteome</keyword>
<evidence type="ECO:0000313" key="1">
    <source>
        <dbReference type="EMBL" id="PSB00627.1"/>
    </source>
</evidence>